<comment type="caution">
    <text evidence="3">The sequence shown here is derived from an EMBL/GenBank/DDBJ whole genome shotgun (WGS) entry which is preliminary data.</text>
</comment>
<feature type="region of interest" description="Disordered" evidence="2">
    <location>
        <begin position="382"/>
        <end position="451"/>
    </location>
</feature>
<evidence type="ECO:0000256" key="1">
    <source>
        <dbReference type="SAM" id="Coils"/>
    </source>
</evidence>
<reference evidence="3" key="2">
    <citation type="submission" date="2022-01" db="EMBL/GenBank/DDBJ databases">
        <authorList>
            <person name="Yamashiro T."/>
            <person name="Shiraishi A."/>
            <person name="Satake H."/>
            <person name="Nakayama K."/>
        </authorList>
    </citation>
    <scope>NUCLEOTIDE SEQUENCE</scope>
</reference>
<gene>
    <name evidence="3" type="ORF">Tco_0939253</name>
</gene>
<feature type="compositionally biased region" description="Basic and acidic residues" evidence="2">
    <location>
        <begin position="78"/>
        <end position="87"/>
    </location>
</feature>
<proteinExistence type="predicted"/>
<feature type="compositionally biased region" description="Polar residues" evidence="2">
    <location>
        <begin position="412"/>
        <end position="426"/>
    </location>
</feature>
<evidence type="ECO:0000313" key="4">
    <source>
        <dbReference type="Proteomes" id="UP001151760"/>
    </source>
</evidence>
<feature type="compositionally biased region" description="Low complexity" evidence="2">
    <location>
        <begin position="435"/>
        <end position="448"/>
    </location>
</feature>
<feature type="coiled-coil region" evidence="1">
    <location>
        <begin position="218"/>
        <end position="287"/>
    </location>
</feature>
<feature type="compositionally biased region" description="Low complexity" evidence="2">
    <location>
        <begin position="385"/>
        <end position="400"/>
    </location>
</feature>
<feature type="compositionally biased region" description="Polar residues" evidence="2">
    <location>
        <begin position="106"/>
        <end position="119"/>
    </location>
</feature>
<accession>A0ABQ5DM55</accession>
<sequence>MLETRHTRSLWYVVPTGKDNFIVSAGRPNMVPAGRTIVSPGSIIFGPACDYISLITILNSSKDLARADPYQWLSELHESPLDKKNKDSQSAQTTHRPKPDDEDNKLSFSDSTSKNMSHAESQASPHLLLYLMLHPSSKARSHSSGHFARECRAKWGNEKRYSSFKIPELGKKEADTKALITVDTLENWKEHESGDDEGFAPKEYGMVAGCGCWLNSEVQAYKNSLKTLEKQKRIYQKNQLGYEEKIRVLSIELENTTNLLKHSERINVEAEIAKKDLQTKLNNHLAKTEKWTSSSKNLFRLIDSSMSVRTKVGLGFDKYIRESELGWDDSAFSVFTTNSEEVEGRLLFNRFAKVDSMKAVPPPLSGDYTPLSDHIDLDESQMSYGTKSSTSGDSNSVSNDFVSCDNSDKSSKVNTNDFASSDSSVRSLEPKLNDSTSCASTSSISTSESEAEIESNFVPQAVLLRTGKINIPPAIPQPVPTSKLKVPAPVPTGRQNRPFPVPTDRGYSPSVTSGWWKNEVFKLSRHGMEHGLELRQKK</sequence>
<evidence type="ECO:0000256" key="2">
    <source>
        <dbReference type="SAM" id="MobiDB-lite"/>
    </source>
</evidence>
<organism evidence="3 4">
    <name type="scientific">Tanacetum coccineum</name>
    <dbReference type="NCBI Taxonomy" id="301880"/>
    <lineage>
        <taxon>Eukaryota</taxon>
        <taxon>Viridiplantae</taxon>
        <taxon>Streptophyta</taxon>
        <taxon>Embryophyta</taxon>
        <taxon>Tracheophyta</taxon>
        <taxon>Spermatophyta</taxon>
        <taxon>Magnoliopsida</taxon>
        <taxon>eudicotyledons</taxon>
        <taxon>Gunneridae</taxon>
        <taxon>Pentapetalae</taxon>
        <taxon>asterids</taxon>
        <taxon>campanulids</taxon>
        <taxon>Asterales</taxon>
        <taxon>Asteraceae</taxon>
        <taxon>Asteroideae</taxon>
        <taxon>Anthemideae</taxon>
        <taxon>Anthemidinae</taxon>
        <taxon>Tanacetum</taxon>
    </lineage>
</organism>
<dbReference type="Proteomes" id="UP001151760">
    <property type="component" value="Unassembled WGS sequence"/>
</dbReference>
<evidence type="ECO:0000313" key="3">
    <source>
        <dbReference type="EMBL" id="GJT39388.1"/>
    </source>
</evidence>
<reference evidence="3" key="1">
    <citation type="journal article" date="2022" name="Int. J. Mol. Sci.">
        <title>Draft Genome of Tanacetum Coccineum: Genomic Comparison of Closely Related Tanacetum-Family Plants.</title>
        <authorList>
            <person name="Yamashiro T."/>
            <person name="Shiraishi A."/>
            <person name="Nakayama K."/>
            <person name="Satake H."/>
        </authorList>
    </citation>
    <scope>NUCLEOTIDE SEQUENCE</scope>
</reference>
<name>A0ABQ5DM55_9ASTR</name>
<feature type="region of interest" description="Disordered" evidence="2">
    <location>
        <begin position="474"/>
        <end position="508"/>
    </location>
</feature>
<dbReference type="EMBL" id="BQNB010015382">
    <property type="protein sequence ID" value="GJT39388.1"/>
    <property type="molecule type" value="Genomic_DNA"/>
</dbReference>
<keyword evidence="4" id="KW-1185">Reference proteome</keyword>
<feature type="region of interest" description="Disordered" evidence="2">
    <location>
        <begin position="78"/>
        <end position="119"/>
    </location>
</feature>
<protein>
    <submittedName>
        <fullName evidence="3">Uncharacterized protein</fullName>
    </submittedName>
</protein>
<keyword evidence="1" id="KW-0175">Coiled coil</keyword>